<dbReference type="PANTHER" id="PTHR28037:SF1">
    <property type="entry name" value="ALCOHOL O-ACETYLTRANSFERASE 1-RELATED"/>
    <property type="match status" value="1"/>
</dbReference>
<dbReference type="AlphaFoldDB" id="A0A6G1KVA8"/>
<sequence>MKTHQILRPAGFAERRCIARDVLGHYGSIVLSAMYQCTKTTNGIPKDDIIKALKQCIREHSSLSVILLAAEGERPQYARVASLDLNQHLHFLEPTGQDEEAIKEMHDLAHHDRLPHMSKAPPWRVYIAPTGSGFWLVLSLSHSLGDGRSGYFFHSTFLKAMRSSHNLDQDASLNLDFSSRKELAPPFELIRPTPISWSYLLPPFLSQYAPKFVSRMLGIVTERPKDVWFGADERPELPRPGYVVRTYLRALMVSIHTTQQVLEACRRRQVRLTGLLGQVIARALSRALHARGKDYVKFKQVTAIDLRRCIPEATGTMGNYSSTASDTSIVSPIRSGTASDRLLDQDWEAACQVTEHLAQASSTLNNQPLSLLKYLTDFPSWILQKASTPAEHGFELSNVGVLDAPDFDEGQQKWQIQDVVFSGSADCGGPALSICVAGTKGGRLSLMASWWPGMLGVEDEDAFAEDVLERIKLQLESID</sequence>
<evidence type="ECO:0000313" key="1">
    <source>
        <dbReference type="EMBL" id="KAF2764199.1"/>
    </source>
</evidence>
<proteinExistence type="predicted"/>
<dbReference type="GO" id="GO:0008080">
    <property type="term" value="F:N-acetyltransferase activity"/>
    <property type="evidence" value="ECO:0007669"/>
    <property type="project" value="TreeGrafter"/>
</dbReference>
<organism evidence="1 2">
    <name type="scientific">Teratosphaeria nubilosa</name>
    <dbReference type="NCBI Taxonomy" id="161662"/>
    <lineage>
        <taxon>Eukaryota</taxon>
        <taxon>Fungi</taxon>
        <taxon>Dikarya</taxon>
        <taxon>Ascomycota</taxon>
        <taxon>Pezizomycotina</taxon>
        <taxon>Dothideomycetes</taxon>
        <taxon>Dothideomycetidae</taxon>
        <taxon>Mycosphaerellales</taxon>
        <taxon>Teratosphaeriaceae</taxon>
        <taxon>Teratosphaeria</taxon>
    </lineage>
</organism>
<dbReference type="InterPro" id="IPR010828">
    <property type="entry name" value="Atf2/Sli1-like"/>
</dbReference>
<reference evidence="1" key="1">
    <citation type="journal article" date="2020" name="Stud. Mycol.">
        <title>101 Dothideomycetes genomes: a test case for predicting lifestyles and emergence of pathogens.</title>
        <authorList>
            <person name="Haridas S."/>
            <person name="Albert R."/>
            <person name="Binder M."/>
            <person name="Bloem J."/>
            <person name="Labutti K."/>
            <person name="Salamov A."/>
            <person name="Andreopoulos B."/>
            <person name="Baker S."/>
            <person name="Barry K."/>
            <person name="Bills G."/>
            <person name="Bluhm B."/>
            <person name="Cannon C."/>
            <person name="Castanera R."/>
            <person name="Culley D."/>
            <person name="Daum C."/>
            <person name="Ezra D."/>
            <person name="Gonzalez J."/>
            <person name="Henrissat B."/>
            <person name="Kuo A."/>
            <person name="Liang C."/>
            <person name="Lipzen A."/>
            <person name="Lutzoni F."/>
            <person name="Magnuson J."/>
            <person name="Mondo S."/>
            <person name="Nolan M."/>
            <person name="Ohm R."/>
            <person name="Pangilinan J."/>
            <person name="Park H.-J."/>
            <person name="Ramirez L."/>
            <person name="Alfaro M."/>
            <person name="Sun H."/>
            <person name="Tritt A."/>
            <person name="Yoshinaga Y."/>
            <person name="Zwiers L.-H."/>
            <person name="Turgeon B."/>
            <person name="Goodwin S."/>
            <person name="Spatafora J."/>
            <person name="Crous P."/>
            <person name="Grigoriev I."/>
        </authorList>
    </citation>
    <scope>NUCLEOTIDE SEQUENCE</scope>
    <source>
        <strain evidence="1">CBS 116005</strain>
    </source>
</reference>
<dbReference type="Pfam" id="PF07247">
    <property type="entry name" value="AATase"/>
    <property type="match status" value="1"/>
</dbReference>
<dbReference type="SUPFAM" id="SSF52777">
    <property type="entry name" value="CoA-dependent acyltransferases"/>
    <property type="match status" value="2"/>
</dbReference>
<gene>
    <name evidence="1" type="ORF">EJ03DRAFT_35204</name>
</gene>
<name>A0A6G1KVA8_9PEZI</name>
<dbReference type="InterPro" id="IPR023213">
    <property type="entry name" value="CAT-like_dom_sf"/>
</dbReference>
<dbReference type="EMBL" id="ML995934">
    <property type="protein sequence ID" value="KAF2764199.1"/>
    <property type="molecule type" value="Genomic_DNA"/>
</dbReference>
<keyword evidence="2" id="KW-1185">Reference proteome</keyword>
<evidence type="ECO:0000313" key="2">
    <source>
        <dbReference type="Proteomes" id="UP000799436"/>
    </source>
</evidence>
<dbReference type="InterPro" id="IPR052058">
    <property type="entry name" value="Alcohol_O-acetyltransferase"/>
</dbReference>
<accession>A0A6G1KVA8</accession>
<dbReference type="Proteomes" id="UP000799436">
    <property type="component" value="Unassembled WGS sequence"/>
</dbReference>
<evidence type="ECO:0008006" key="3">
    <source>
        <dbReference type="Google" id="ProtNLM"/>
    </source>
</evidence>
<dbReference type="PANTHER" id="PTHR28037">
    <property type="entry name" value="ALCOHOL O-ACETYLTRANSFERASE 1-RELATED"/>
    <property type="match status" value="1"/>
</dbReference>
<protein>
    <recommendedName>
        <fullName evidence="3">Alcohol acetyltransferase</fullName>
    </recommendedName>
</protein>
<dbReference type="Gene3D" id="3.30.559.10">
    <property type="entry name" value="Chloramphenicol acetyltransferase-like domain"/>
    <property type="match status" value="1"/>
</dbReference>
<dbReference type="OrthoDB" id="2150604at2759"/>